<dbReference type="PANTHER" id="PTHR30487">
    <property type="entry name" value="TYPE 4 PREPILIN-LIKE PROTEINS LEADER PEPTIDE-PROCESSING ENZYME"/>
    <property type="match status" value="1"/>
</dbReference>
<keyword evidence="3" id="KW-1003">Cell membrane</keyword>
<evidence type="ECO:0000256" key="2">
    <source>
        <dbReference type="ARBA" id="ARBA00005801"/>
    </source>
</evidence>
<dbReference type="Pfam" id="PF06750">
    <property type="entry name" value="A24_N_bact"/>
    <property type="match status" value="1"/>
</dbReference>
<organism evidence="10 11">
    <name type="scientific">Macrococcus armenti</name>
    <dbReference type="NCBI Taxonomy" id="2875764"/>
    <lineage>
        <taxon>Bacteria</taxon>
        <taxon>Bacillati</taxon>
        <taxon>Bacillota</taxon>
        <taxon>Bacilli</taxon>
        <taxon>Bacillales</taxon>
        <taxon>Staphylococcaceae</taxon>
        <taxon>Macrococcus</taxon>
    </lineage>
</organism>
<evidence type="ECO:0000256" key="5">
    <source>
        <dbReference type="ARBA" id="ARBA00022989"/>
    </source>
</evidence>
<sequence>MEIIMFSLGALTNSFMCCLTENDFFKRRSRCNQCKYTISFYDLIPVISYILLRGRCRYCKHPIPFHLFLGELLMGLIFIYIMSIQLPIHFITVITITIFLIPLSIFDTKTFTIPNVLLHLLFFSLLFTYLYLFTFQNEVISVITISNIITKLIIILLLHIFYYLTKSIGYGDIKLFVILLLFLPVPYFIAMFFMTYLIGGFASICFLIYKKRVKKIPLVPFITTSFLIVLQLYRDIQIIYFGGFI</sequence>
<feature type="transmembrane region" description="Helical" evidence="7">
    <location>
        <begin position="113"/>
        <end position="133"/>
    </location>
</feature>
<protein>
    <submittedName>
        <fullName evidence="10">Prepilin peptidase</fullName>
    </submittedName>
</protein>
<evidence type="ECO:0000313" key="11">
    <source>
        <dbReference type="Proteomes" id="UP000830343"/>
    </source>
</evidence>
<evidence type="ECO:0000259" key="8">
    <source>
        <dbReference type="Pfam" id="PF01478"/>
    </source>
</evidence>
<feature type="transmembrane region" description="Helical" evidence="7">
    <location>
        <begin position="215"/>
        <end position="233"/>
    </location>
</feature>
<reference evidence="10" key="2">
    <citation type="submission" date="2022-04" db="EMBL/GenBank/DDBJ databases">
        <title>Antimicrobial genetic elements in methicillin-resistant Macrococcus armenti.</title>
        <authorList>
            <person name="Keller J.E."/>
            <person name="Schwendener S."/>
            <person name="Pantucek R."/>
            <person name="Perreten V."/>
        </authorList>
    </citation>
    <scope>NUCLEOTIDE SEQUENCE</scope>
    <source>
        <strain evidence="10">CCM 2609</strain>
    </source>
</reference>
<dbReference type="Gene3D" id="1.20.120.1220">
    <property type="match status" value="1"/>
</dbReference>
<accession>A0ABY3ZSG4</accession>
<evidence type="ECO:0000259" key="9">
    <source>
        <dbReference type="Pfam" id="PF06750"/>
    </source>
</evidence>
<feature type="transmembrane region" description="Helical" evidence="7">
    <location>
        <begin position="176"/>
        <end position="209"/>
    </location>
</feature>
<feature type="transmembrane region" description="Helical" evidence="7">
    <location>
        <begin position="139"/>
        <end position="164"/>
    </location>
</feature>
<dbReference type="Proteomes" id="UP000830343">
    <property type="component" value="Chromosome"/>
</dbReference>
<gene>
    <name evidence="10" type="ORF">MRZ06_07245</name>
</gene>
<feature type="transmembrane region" description="Helical" evidence="7">
    <location>
        <begin position="88"/>
        <end position="106"/>
    </location>
</feature>
<evidence type="ECO:0000313" key="10">
    <source>
        <dbReference type="EMBL" id="UOB19834.1"/>
    </source>
</evidence>
<evidence type="ECO:0000256" key="4">
    <source>
        <dbReference type="ARBA" id="ARBA00022692"/>
    </source>
</evidence>
<dbReference type="InterPro" id="IPR010627">
    <property type="entry name" value="Prepilin_pept_A24_N"/>
</dbReference>
<evidence type="ECO:0000256" key="1">
    <source>
        <dbReference type="ARBA" id="ARBA00004651"/>
    </source>
</evidence>
<dbReference type="PANTHER" id="PTHR30487:SF0">
    <property type="entry name" value="PREPILIN LEADER PEPTIDASE_N-METHYLTRANSFERASE-RELATED"/>
    <property type="match status" value="1"/>
</dbReference>
<comment type="subcellular location">
    <subcellularLocation>
        <location evidence="1">Cell membrane</location>
        <topology evidence="1">Multi-pass membrane protein</topology>
    </subcellularLocation>
</comment>
<feature type="domain" description="Prepilin peptidase A24 N-terminal" evidence="9">
    <location>
        <begin position="8"/>
        <end position="82"/>
    </location>
</feature>
<reference evidence="10" key="1">
    <citation type="submission" date="2022-03" db="EMBL/GenBank/DDBJ databases">
        <authorList>
            <person name="Vrbovska V."/>
            <person name="Kovarovic V."/>
            <person name="Botka T."/>
            <person name="Pantucek R."/>
        </authorList>
    </citation>
    <scope>NUCLEOTIDE SEQUENCE</scope>
    <source>
        <strain evidence="10">CCM 2609</strain>
    </source>
</reference>
<feature type="domain" description="Prepilin type IV endopeptidase peptidase" evidence="8">
    <location>
        <begin position="95"/>
        <end position="203"/>
    </location>
</feature>
<evidence type="ECO:0000256" key="7">
    <source>
        <dbReference type="SAM" id="Phobius"/>
    </source>
</evidence>
<dbReference type="EMBL" id="CP094348">
    <property type="protein sequence ID" value="UOB19834.1"/>
    <property type="molecule type" value="Genomic_DNA"/>
</dbReference>
<keyword evidence="6 7" id="KW-0472">Membrane</keyword>
<dbReference type="Pfam" id="PF01478">
    <property type="entry name" value="Peptidase_A24"/>
    <property type="match status" value="1"/>
</dbReference>
<keyword evidence="11" id="KW-1185">Reference proteome</keyword>
<dbReference type="RefSeq" id="WP_243365210.1">
    <property type="nucleotide sequence ID" value="NZ_CP094348.1"/>
</dbReference>
<proteinExistence type="inferred from homology"/>
<evidence type="ECO:0000256" key="3">
    <source>
        <dbReference type="ARBA" id="ARBA00022475"/>
    </source>
</evidence>
<feature type="transmembrane region" description="Helical" evidence="7">
    <location>
        <begin position="63"/>
        <end position="82"/>
    </location>
</feature>
<evidence type="ECO:0000256" key="6">
    <source>
        <dbReference type="ARBA" id="ARBA00023136"/>
    </source>
</evidence>
<keyword evidence="4 7" id="KW-0812">Transmembrane</keyword>
<keyword evidence="5 7" id="KW-1133">Transmembrane helix</keyword>
<dbReference type="InterPro" id="IPR000045">
    <property type="entry name" value="Prepilin_IV_endopep_pep"/>
</dbReference>
<name>A0ABY3ZSG4_9STAP</name>
<comment type="similarity">
    <text evidence="2">Belongs to the peptidase A24 family.</text>
</comment>
<dbReference type="InterPro" id="IPR050882">
    <property type="entry name" value="Prepilin_peptidase/N-MTase"/>
</dbReference>